<dbReference type="Pfam" id="PF03713">
    <property type="entry name" value="DUF305"/>
    <property type="match status" value="1"/>
</dbReference>
<sequence>MPLEKGRAYRLAGVAAALMVTAVAIVGVRTLDRDPDGPTAAAATGTAAATTAGNAAATGTGTGTIVLNPTDDAFLQLMIPIDESALTFLEEAQTITSSPALRALAAQLAETHRTELKDMRALLAAGGTPEQNIHEGHRMPGMIFDDQLAALRTAPEADRDAQAMTLLKGHLEQCEVLATGEEAAAGSDETRAFAVRLKQRRTEQLNQLAAIG</sequence>
<dbReference type="InterPro" id="IPR005183">
    <property type="entry name" value="DUF305_CopM-like"/>
</dbReference>
<dbReference type="Proteomes" id="UP000198362">
    <property type="component" value="Unassembled WGS sequence"/>
</dbReference>
<dbReference type="AlphaFoldDB" id="A0A239J6C7"/>
<evidence type="ECO:0000259" key="1">
    <source>
        <dbReference type="Pfam" id="PF03713"/>
    </source>
</evidence>
<proteinExistence type="predicted"/>
<keyword evidence="3" id="KW-1185">Reference proteome</keyword>
<gene>
    <name evidence="2" type="ORF">SAMN05421812_102697</name>
</gene>
<accession>A0A239J6C7</accession>
<dbReference type="Gene3D" id="1.20.1260.10">
    <property type="match status" value="1"/>
</dbReference>
<protein>
    <submittedName>
        <fullName evidence="2">Uncharacterized conserved protein, DUF305 family</fullName>
    </submittedName>
</protein>
<dbReference type="OrthoDB" id="3538028at2"/>
<evidence type="ECO:0000313" key="2">
    <source>
        <dbReference type="EMBL" id="SNT00194.1"/>
    </source>
</evidence>
<dbReference type="EMBL" id="FZPH01000002">
    <property type="protein sequence ID" value="SNT00194.1"/>
    <property type="molecule type" value="Genomic_DNA"/>
</dbReference>
<dbReference type="RefSeq" id="WP_089245923.1">
    <property type="nucleotide sequence ID" value="NZ_FZPH01000002.1"/>
</dbReference>
<dbReference type="InterPro" id="IPR012347">
    <property type="entry name" value="Ferritin-like"/>
</dbReference>
<name>A0A239J6C7_9ACTN</name>
<evidence type="ECO:0000313" key="3">
    <source>
        <dbReference type="Proteomes" id="UP000198362"/>
    </source>
</evidence>
<organism evidence="2 3">
    <name type="scientific">Asanoa hainanensis</name>
    <dbReference type="NCBI Taxonomy" id="560556"/>
    <lineage>
        <taxon>Bacteria</taxon>
        <taxon>Bacillati</taxon>
        <taxon>Actinomycetota</taxon>
        <taxon>Actinomycetes</taxon>
        <taxon>Micromonosporales</taxon>
        <taxon>Micromonosporaceae</taxon>
        <taxon>Asanoa</taxon>
    </lineage>
</organism>
<feature type="domain" description="DUF305" evidence="1">
    <location>
        <begin position="67"/>
        <end position="123"/>
    </location>
</feature>
<reference evidence="2 3" key="1">
    <citation type="submission" date="2017-06" db="EMBL/GenBank/DDBJ databases">
        <authorList>
            <person name="Kim H.J."/>
            <person name="Triplett B.A."/>
        </authorList>
    </citation>
    <scope>NUCLEOTIDE SEQUENCE [LARGE SCALE GENOMIC DNA]</scope>
    <source>
        <strain evidence="2 3">CGMCC 4.5593</strain>
    </source>
</reference>